<keyword evidence="2" id="KW-1185">Reference proteome</keyword>
<accession>A0A3M7PT74</accession>
<dbReference type="AlphaFoldDB" id="A0A3M7PT74"/>
<proteinExistence type="predicted"/>
<protein>
    <submittedName>
        <fullName evidence="1">Uncharacterized protein</fullName>
    </submittedName>
</protein>
<sequence length="81" mass="9798">MINLKNFFFQLESYIPKQTIFSLYKFELSNDQLFVLDQQSFNRSSLIQKLIFSRQDLNNAFIKAAEWAKLHYIKIRTFLIE</sequence>
<organism evidence="1 2">
    <name type="scientific">Brachionus plicatilis</name>
    <name type="common">Marine rotifer</name>
    <name type="synonym">Brachionus muelleri</name>
    <dbReference type="NCBI Taxonomy" id="10195"/>
    <lineage>
        <taxon>Eukaryota</taxon>
        <taxon>Metazoa</taxon>
        <taxon>Spiralia</taxon>
        <taxon>Gnathifera</taxon>
        <taxon>Rotifera</taxon>
        <taxon>Eurotatoria</taxon>
        <taxon>Monogononta</taxon>
        <taxon>Pseudotrocha</taxon>
        <taxon>Ploima</taxon>
        <taxon>Brachionidae</taxon>
        <taxon>Brachionus</taxon>
    </lineage>
</organism>
<gene>
    <name evidence="1" type="ORF">BpHYR1_016539</name>
</gene>
<reference evidence="1 2" key="1">
    <citation type="journal article" date="2018" name="Sci. Rep.">
        <title>Genomic signatures of local adaptation to the degree of environmental predictability in rotifers.</title>
        <authorList>
            <person name="Franch-Gras L."/>
            <person name="Hahn C."/>
            <person name="Garcia-Roger E.M."/>
            <person name="Carmona M.J."/>
            <person name="Serra M."/>
            <person name="Gomez A."/>
        </authorList>
    </citation>
    <scope>NUCLEOTIDE SEQUENCE [LARGE SCALE GENOMIC DNA]</scope>
    <source>
        <strain evidence="1">HYR1</strain>
    </source>
</reference>
<name>A0A3M7PT74_BRAPC</name>
<evidence type="ECO:0000313" key="2">
    <source>
        <dbReference type="Proteomes" id="UP000276133"/>
    </source>
</evidence>
<dbReference type="Proteomes" id="UP000276133">
    <property type="component" value="Unassembled WGS sequence"/>
</dbReference>
<dbReference type="EMBL" id="REGN01009094">
    <property type="protein sequence ID" value="RNA01961.1"/>
    <property type="molecule type" value="Genomic_DNA"/>
</dbReference>
<comment type="caution">
    <text evidence="1">The sequence shown here is derived from an EMBL/GenBank/DDBJ whole genome shotgun (WGS) entry which is preliminary data.</text>
</comment>
<evidence type="ECO:0000313" key="1">
    <source>
        <dbReference type="EMBL" id="RNA01961.1"/>
    </source>
</evidence>